<dbReference type="Pfam" id="PF00615">
    <property type="entry name" value="RGS"/>
    <property type="match status" value="1"/>
</dbReference>
<feature type="transmembrane region" description="Helical" evidence="1">
    <location>
        <begin position="90"/>
        <end position="114"/>
    </location>
</feature>
<feature type="domain" description="RGS" evidence="2">
    <location>
        <begin position="486"/>
        <end position="550"/>
    </location>
</feature>
<feature type="transmembrane region" description="Helical" evidence="1">
    <location>
        <begin position="20"/>
        <end position="42"/>
    </location>
</feature>
<comment type="caution">
    <text evidence="3">The sequence shown here is derived from an EMBL/GenBank/DDBJ whole genome shotgun (WGS) entry which is preliminary data.</text>
</comment>
<dbReference type="AlphaFoldDB" id="A0A397SY03"/>
<dbReference type="STRING" id="658196.A0A397SY03"/>
<keyword evidence="1" id="KW-0812">Transmembrane</keyword>
<evidence type="ECO:0000256" key="1">
    <source>
        <dbReference type="SAM" id="Phobius"/>
    </source>
</evidence>
<dbReference type="SUPFAM" id="SSF48097">
    <property type="entry name" value="Regulator of G-protein signaling, RGS"/>
    <property type="match status" value="1"/>
</dbReference>
<feature type="transmembrane region" description="Helical" evidence="1">
    <location>
        <begin position="304"/>
        <end position="328"/>
    </location>
</feature>
<evidence type="ECO:0000313" key="4">
    <source>
        <dbReference type="Proteomes" id="UP000265703"/>
    </source>
</evidence>
<reference evidence="3 4" key="1">
    <citation type="submission" date="2018-06" db="EMBL/GenBank/DDBJ databases">
        <title>Comparative genomics reveals the genomic features of Rhizophagus irregularis, R. cerebriforme, R. diaphanum and Gigaspora rosea, and their symbiotic lifestyle signature.</title>
        <authorList>
            <person name="Morin E."/>
            <person name="San Clemente H."/>
            <person name="Chen E.C.H."/>
            <person name="De La Providencia I."/>
            <person name="Hainaut M."/>
            <person name="Kuo A."/>
            <person name="Kohler A."/>
            <person name="Murat C."/>
            <person name="Tang N."/>
            <person name="Roy S."/>
            <person name="Loubradou J."/>
            <person name="Henrissat B."/>
            <person name="Grigoriev I.V."/>
            <person name="Corradi N."/>
            <person name="Roux C."/>
            <person name="Martin F.M."/>
        </authorList>
    </citation>
    <scope>NUCLEOTIDE SEQUENCE [LARGE SCALE GENOMIC DNA]</scope>
    <source>
        <strain evidence="3 4">DAOM 227022</strain>
    </source>
</reference>
<dbReference type="EMBL" id="QKYT01000168">
    <property type="protein sequence ID" value="RIA90853.1"/>
    <property type="molecule type" value="Genomic_DNA"/>
</dbReference>
<sequence length="561" mass="64571">MVSPNNNVITAGGPPIWRKATYLTLAILTFLYFTITTILFYVRRRKISDIRYRPLRLNILHIIAMILLCVMACLRTAFYPNQYPCILIHWPVYIGFFLYCSSLTCRVISFFWIAKYNLAKLRMSVVYTPHQSSFNFSSLNSSNISKKSKNKNNLNIKISSLPTTPMSPGMREKLGFPGDKVMNRLKKFKYCTTDKWLAYWILCPTMGIAFILALVTQLTSHEVTIYPLNTICTVNGIVPIRYLPVYILNGVFLLIICPTLIYLLYDIRDGYGLRNELMVALFTGATAYAGYFIFELTLPRWKNYFGSLMFMWVAYVICHTLSTTVPLIRSFKYKTYSVPISAARGMIKRTLSTNRKNRNNNINGDGKSKRYIMFEKVLEDSELFELYKICAAACFCTELIIFLQEYQFLKMLVAHYCTPTNKEILPPSTPKVVITETGHISLSENSDLYPTTVPIVSPSFTTSPCTKSIVETVSAASWIPFPFELRADYNNFYETFFDSDSDLAINFPGSLLNDVKNMVKDDKYELTMYEQAREEVLNLLYRNTFERFLKMCGSELEKKGI</sequence>
<keyword evidence="1" id="KW-1133">Transmembrane helix</keyword>
<feature type="transmembrane region" description="Helical" evidence="1">
    <location>
        <begin position="196"/>
        <end position="218"/>
    </location>
</feature>
<evidence type="ECO:0000259" key="2">
    <source>
        <dbReference type="PROSITE" id="PS50132"/>
    </source>
</evidence>
<dbReference type="Gene3D" id="1.10.167.10">
    <property type="entry name" value="Regulator of G-protein Signalling 4, domain 2"/>
    <property type="match status" value="1"/>
</dbReference>
<feature type="transmembrane region" description="Helical" evidence="1">
    <location>
        <begin position="54"/>
        <end position="78"/>
    </location>
</feature>
<dbReference type="InterPro" id="IPR044926">
    <property type="entry name" value="RGS_subdomain_2"/>
</dbReference>
<gene>
    <name evidence="3" type="ORF">C1645_805477</name>
</gene>
<keyword evidence="4" id="KW-1185">Reference proteome</keyword>
<keyword evidence="1" id="KW-0472">Membrane</keyword>
<dbReference type="InterPro" id="IPR016137">
    <property type="entry name" value="RGS"/>
</dbReference>
<dbReference type="OrthoDB" id="196547at2759"/>
<protein>
    <recommendedName>
        <fullName evidence="2">RGS domain-containing protein</fullName>
    </recommendedName>
</protein>
<feature type="transmembrane region" description="Helical" evidence="1">
    <location>
        <begin position="245"/>
        <end position="265"/>
    </location>
</feature>
<dbReference type="InterPro" id="IPR036305">
    <property type="entry name" value="RGS_sf"/>
</dbReference>
<name>A0A397SY03_9GLOM</name>
<dbReference type="Proteomes" id="UP000265703">
    <property type="component" value="Unassembled WGS sequence"/>
</dbReference>
<organism evidence="3 4">
    <name type="scientific">Glomus cerebriforme</name>
    <dbReference type="NCBI Taxonomy" id="658196"/>
    <lineage>
        <taxon>Eukaryota</taxon>
        <taxon>Fungi</taxon>
        <taxon>Fungi incertae sedis</taxon>
        <taxon>Mucoromycota</taxon>
        <taxon>Glomeromycotina</taxon>
        <taxon>Glomeromycetes</taxon>
        <taxon>Glomerales</taxon>
        <taxon>Glomeraceae</taxon>
        <taxon>Glomus</taxon>
    </lineage>
</organism>
<accession>A0A397SY03</accession>
<feature type="transmembrane region" description="Helical" evidence="1">
    <location>
        <begin position="277"/>
        <end position="298"/>
    </location>
</feature>
<dbReference type="PROSITE" id="PS50132">
    <property type="entry name" value="RGS"/>
    <property type="match status" value="1"/>
</dbReference>
<proteinExistence type="predicted"/>
<evidence type="ECO:0000313" key="3">
    <source>
        <dbReference type="EMBL" id="RIA90853.1"/>
    </source>
</evidence>